<dbReference type="InterPro" id="IPR006091">
    <property type="entry name" value="Acyl-CoA_Oxase/DH_mid-dom"/>
</dbReference>
<dbReference type="GO" id="GO:0016491">
    <property type="term" value="F:oxidoreductase activity"/>
    <property type="evidence" value="ECO:0007669"/>
    <property type="project" value="UniProtKB-KW"/>
</dbReference>
<dbReference type="PANTHER" id="PTHR43884:SF22">
    <property type="entry name" value="BLR3437 PROTEIN"/>
    <property type="match status" value="1"/>
</dbReference>
<feature type="domain" description="Acyl-CoA oxidase/dehydrogenase middle" evidence="7">
    <location>
        <begin position="141"/>
        <end position="216"/>
    </location>
</feature>
<keyword evidence="4 5" id="KW-0274">FAD</keyword>
<evidence type="ECO:0000256" key="2">
    <source>
        <dbReference type="ARBA" id="ARBA00009347"/>
    </source>
</evidence>
<feature type="domain" description="Acyl-CoA dehydrogenase/oxidase N-terminal" evidence="8">
    <location>
        <begin position="23"/>
        <end position="136"/>
    </location>
</feature>
<comment type="caution">
    <text evidence="9">The sequence shown here is derived from an EMBL/GenBank/DDBJ whole genome shotgun (WGS) entry which is preliminary data.</text>
</comment>
<feature type="domain" description="Acyl-CoA dehydrogenase/oxidase C-terminal" evidence="6">
    <location>
        <begin position="244"/>
        <end position="393"/>
    </location>
</feature>
<evidence type="ECO:0000256" key="3">
    <source>
        <dbReference type="ARBA" id="ARBA00022630"/>
    </source>
</evidence>
<protein>
    <submittedName>
        <fullName evidence="9">Acyl-CoA dehydrogenase family protein</fullName>
        <ecNumber evidence="9">1.-.-.-</ecNumber>
    </submittedName>
</protein>
<evidence type="ECO:0000259" key="6">
    <source>
        <dbReference type="Pfam" id="PF00441"/>
    </source>
</evidence>
<dbReference type="InterPro" id="IPR009100">
    <property type="entry name" value="AcylCoA_DH/oxidase_NM_dom_sf"/>
</dbReference>
<evidence type="ECO:0000259" key="7">
    <source>
        <dbReference type="Pfam" id="PF02770"/>
    </source>
</evidence>
<evidence type="ECO:0000256" key="4">
    <source>
        <dbReference type="ARBA" id="ARBA00022827"/>
    </source>
</evidence>
<evidence type="ECO:0000313" key="10">
    <source>
        <dbReference type="Proteomes" id="UP001589709"/>
    </source>
</evidence>
<dbReference type="SUPFAM" id="SSF47203">
    <property type="entry name" value="Acyl-CoA dehydrogenase C-terminal domain-like"/>
    <property type="match status" value="1"/>
</dbReference>
<proteinExistence type="inferred from homology"/>
<dbReference type="PANTHER" id="PTHR43884">
    <property type="entry name" value="ACYL-COA DEHYDROGENASE"/>
    <property type="match status" value="1"/>
</dbReference>
<dbReference type="EMBL" id="JBHMCY010000011">
    <property type="protein sequence ID" value="MFB9462692.1"/>
    <property type="molecule type" value="Genomic_DNA"/>
</dbReference>
<reference evidence="9 10" key="1">
    <citation type="submission" date="2024-09" db="EMBL/GenBank/DDBJ databases">
        <authorList>
            <person name="Sun Q."/>
            <person name="Mori K."/>
        </authorList>
    </citation>
    <scope>NUCLEOTIDE SEQUENCE [LARGE SCALE GENOMIC DNA]</scope>
    <source>
        <strain evidence="9 10">JCM 6917</strain>
    </source>
</reference>
<comment type="similarity">
    <text evidence="2 5">Belongs to the acyl-CoA dehydrogenase family.</text>
</comment>
<sequence length="405" mass="42755">MTAASHPTGCLDPGLLRLPFYEDHHRDLADRIGTWCATAPELAAALDGTDHHDTARRLARELGRAGWLAFLDPAAPPEVRRDGDHRSVCLLREALAHRDDLADHAFSVQVLAALPVQRFGTGEQRDRYLPGMAAGEVIGSLAVSEEQAGSDLSALALRAERVGDGYVLNGTKAWVANGTVADVHCVIARTGEGPGTLGLTAFLVPAATPGLAVEEVGMIAPRAFAGLVLDDCRLPADAVLGRPGTGAVVALDTLERARMTVGAAALGFARRARDAALTRARSRPLRGGRLFHLDTVKARFAELEVQLNAAALLVARAAWEADAGSADFARHSSIAKLHATEAAQEVVDSAVQVFGAAGLVQGSLTERLYRQIRSLRIYEGASEVQKAIIADALVPVRPQPSGESP</sequence>
<dbReference type="InterPro" id="IPR046373">
    <property type="entry name" value="Acyl-CoA_Oxase/DH_mid-dom_sf"/>
</dbReference>
<dbReference type="RefSeq" id="WP_381343935.1">
    <property type="nucleotide sequence ID" value="NZ_JBHMCY010000011.1"/>
</dbReference>
<evidence type="ECO:0000256" key="1">
    <source>
        <dbReference type="ARBA" id="ARBA00001974"/>
    </source>
</evidence>
<keyword evidence="3 5" id="KW-0285">Flavoprotein</keyword>
<accession>A0ABV5MXL6</accession>
<organism evidence="9 10">
    <name type="scientific">Streptomyces cinereospinus</name>
    <dbReference type="NCBI Taxonomy" id="285561"/>
    <lineage>
        <taxon>Bacteria</taxon>
        <taxon>Bacillati</taxon>
        <taxon>Actinomycetota</taxon>
        <taxon>Actinomycetes</taxon>
        <taxon>Kitasatosporales</taxon>
        <taxon>Streptomycetaceae</taxon>
        <taxon>Streptomyces</taxon>
    </lineage>
</organism>
<dbReference type="Proteomes" id="UP001589709">
    <property type="component" value="Unassembled WGS sequence"/>
</dbReference>
<dbReference type="Pfam" id="PF02770">
    <property type="entry name" value="Acyl-CoA_dh_M"/>
    <property type="match status" value="1"/>
</dbReference>
<dbReference type="Gene3D" id="2.40.110.10">
    <property type="entry name" value="Butyryl-CoA Dehydrogenase, subunit A, domain 2"/>
    <property type="match status" value="1"/>
</dbReference>
<name>A0ABV5MXL6_9ACTN</name>
<evidence type="ECO:0000259" key="8">
    <source>
        <dbReference type="Pfam" id="PF02771"/>
    </source>
</evidence>
<comment type="cofactor">
    <cofactor evidence="1 5">
        <name>FAD</name>
        <dbReference type="ChEBI" id="CHEBI:57692"/>
    </cofactor>
</comment>
<dbReference type="Pfam" id="PF02771">
    <property type="entry name" value="Acyl-CoA_dh_N"/>
    <property type="match status" value="1"/>
</dbReference>
<dbReference type="Gene3D" id="1.10.540.10">
    <property type="entry name" value="Acyl-CoA dehydrogenase/oxidase, N-terminal domain"/>
    <property type="match status" value="1"/>
</dbReference>
<dbReference type="Gene3D" id="1.20.140.10">
    <property type="entry name" value="Butyryl-CoA Dehydrogenase, subunit A, domain 3"/>
    <property type="match status" value="1"/>
</dbReference>
<dbReference type="InterPro" id="IPR009075">
    <property type="entry name" value="AcylCo_DH/oxidase_C"/>
</dbReference>
<dbReference type="InterPro" id="IPR006089">
    <property type="entry name" value="Acyl-CoA_DH_CS"/>
</dbReference>
<gene>
    <name evidence="9" type="ORF">ACFF45_08195</name>
</gene>
<keyword evidence="5 9" id="KW-0560">Oxidoreductase</keyword>
<dbReference type="SUPFAM" id="SSF56645">
    <property type="entry name" value="Acyl-CoA dehydrogenase NM domain-like"/>
    <property type="match status" value="1"/>
</dbReference>
<evidence type="ECO:0000256" key="5">
    <source>
        <dbReference type="RuleBase" id="RU362125"/>
    </source>
</evidence>
<evidence type="ECO:0000313" key="9">
    <source>
        <dbReference type="EMBL" id="MFB9462692.1"/>
    </source>
</evidence>
<dbReference type="CDD" id="cd00567">
    <property type="entry name" value="ACAD"/>
    <property type="match status" value="1"/>
</dbReference>
<dbReference type="InterPro" id="IPR036250">
    <property type="entry name" value="AcylCo_DH-like_C"/>
</dbReference>
<keyword evidence="10" id="KW-1185">Reference proteome</keyword>
<dbReference type="InterPro" id="IPR037069">
    <property type="entry name" value="AcylCoA_DH/ox_N_sf"/>
</dbReference>
<dbReference type="Pfam" id="PF00441">
    <property type="entry name" value="Acyl-CoA_dh_1"/>
    <property type="match status" value="1"/>
</dbReference>
<dbReference type="EC" id="1.-.-.-" evidence="9"/>
<dbReference type="PROSITE" id="PS00072">
    <property type="entry name" value="ACYL_COA_DH_1"/>
    <property type="match status" value="1"/>
</dbReference>
<dbReference type="InterPro" id="IPR013786">
    <property type="entry name" value="AcylCoA_DH/ox_N"/>
</dbReference>